<proteinExistence type="predicted"/>
<dbReference type="InterPro" id="IPR036388">
    <property type="entry name" value="WH-like_DNA-bd_sf"/>
</dbReference>
<evidence type="ECO:0000256" key="2">
    <source>
        <dbReference type="PROSITE-ProRule" id="PRU01091"/>
    </source>
</evidence>
<keyword evidence="3" id="KW-0812">Transmembrane</keyword>
<dbReference type="AlphaFoldDB" id="A0A238JDI6"/>
<feature type="transmembrane region" description="Helical" evidence="3">
    <location>
        <begin position="142"/>
        <end position="161"/>
    </location>
</feature>
<dbReference type="Proteomes" id="UP000225972">
    <property type="component" value="Unassembled WGS sequence"/>
</dbReference>
<evidence type="ECO:0000313" key="6">
    <source>
        <dbReference type="EMBL" id="SMX28485.1"/>
    </source>
</evidence>
<dbReference type="SMART" id="SM00862">
    <property type="entry name" value="Trans_reg_C"/>
    <property type="match status" value="1"/>
</dbReference>
<keyword evidence="1 2" id="KW-0238">DNA-binding</keyword>
<dbReference type="GO" id="GO:0000160">
    <property type="term" value="P:phosphorelay signal transduction system"/>
    <property type="evidence" value="ECO:0007669"/>
    <property type="project" value="InterPro"/>
</dbReference>
<name>A0A238JDI6_9RHOB</name>
<evidence type="ECO:0000313" key="7">
    <source>
        <dbReference type="Proteomes" id="UP000225972"/>
    </source>
</evidence>
<feature type="DNA-binding region" description="OmpR/PhoB-type" evidence="2">
    <location>
        <begin position="171"/>
        <end position="266"/>
    </location>
</feature>
<keyword evidence="3" id="KW-0472">Membrane</keyword>
<feature type="chain" id="PRO_5012692234" evidence="4">
    <location>
        <begin position="21"/>
        <end position="266"/>
    </location>
</feature>
<dbReference type="InterPro" id="IPR001867">
    <property type="entry name" value="OmpR/PhoB-type_DNA-bd"/>
</dbReference>
<feature type="signal peptide" evidence="4">
    <location>
        <begin position="1"/>
        <end position="20"/>
    </location>
</feature>
<dbReference type="GO" id="GO:0006355">
    <property type="term" value="P:regulation of DNA-templated transcription"/>
    <property type="evidence" value="ECO:0007669"/>
    <property type="project" value="InterPro"/>
</dbReference>
<dbReference type="CDD" id="cd00383">
    <property type="entry name" value="trans_reg_C"/>
    <property type="match status" value="1"/>
</dbReference>
<dbReference type="InterPro" id="IPR016032">
    <property type="entry name" value="Sig_transdc_resp-reg_C-effctor"/>
</dbReference>
<feature type="domain" description="OmpR/PhoB-type" evidence="5">
    <location>
        <begin position="171"/>
        <end position="266"/>
    </location>
</feature>
<gene>
    <name evidence="6" type="primary">saeR_2</name>
    <name evidence="6" type="ORF">TRP8649_02608</name>
</gene>
<evidence type="ECO:0000256" key="3">
    <source>
        <dbReference type="SAM" id="Phobius"/>
    </source>
</evidence>
<dbReference type="PROSITE" id="PS51755">
    <property type="entry name" value="OMPR_PHOB"/>
    <property type="match status" value="1"/>
</dbReference>
<organism evidence="6 7">
    <name type="scientific">Pelagimonas phthalicica</name>
    <dbReference type="NCBI Taxonomy" id="1037362"/>
    <lineage>
        <taxon>Bacteria</taxon>
        <taxon>Pseudomonadati</taxon>
        <taxon>Pseudomonadota</taxon>
        <taxon>Alphaproteobacteria</taxon>
        <taxon>Rhodobacterales</taxon>
        <taxon>Roseobacteraceae</taxon>
        <taxon>Pelagimonas</taxon>
    </lineage>
</organism>
<dbReference type="SUPFAM" id="SSF46894">
    <property type="entry name" value="C-terminal effector domain of the bipartite response regulators"/>
    <property type="match status" value="1"/>
</dbReference>
<dbReference type="OrthoDB" id="7864019at2"/>
<keyword evidence="4" id="KW-0732">Signal</keyword>
<evidence type="ECO:0000256" key="1">
    <source>
        <dbReference type="ARBA" id="ARBA00023125"/>
    </source>
</evidence>
<dbReference type="GO" id="GO:0003677">
    <property type="term" value="F:DNA binding"/>
    <property type="evidence" value="ECO:0007669"/>
    <property type="project" value="UniProtKB-UniRule"/>
</dbReference>
<protein>
    <submittedName>
        <fullName evidence="6">Response regulator SaeR</fullName>
    </submittedName>
</protein>
<evidence type="ECO:0000259" key="5">
    <source>
        <dbReference type="PROSITE" id="PS51755"/>
    </source>
</evidence>
<accession>A0A238JDI6</accession>
<reference evidence="7" key="1">
    <citation type="submission" date="2017-05" db="EMBL/GenBank/DDBJ databases">
        <authorList>
            <person name="Rodrigo-Torres L."/>
            <person name="Arahal R. D."/>
            <person name="Lucena T."/>
        </authorList>
    </citation>
    <scope>NUCLEOTIDE SEQUENCE [LARGE SCALE GENOMIC DNA]</scope>
    <source>
        <strain evidence="7">CECT 8649</strain>
    </source>
</reference>
<keyword evidence="7" id="KW-1185">Reference proteome</keyword>
<evidence type="ECO:0000256" key="4">
    <source>
        <dbReference type="SAM" id="SignalP"/>
    </source>
</evidence>
<dbReference type="Pfam" id="PF00486">
    <property type="entry name" value="Trans_reg_C"/>
    <property type="match status" value="1"/>
</dbReference>
<keyword evidence="3" id="KW-1133">Transmembrane helix</keyword>
<dbReference type="Gene3D" id="1.10.10.10">
    <property type="entry name" value="Winged helix-like DNA-binding domain superfamily/Winged helix DNA-binding domain"/>
    <property type="match status" value="1"/>
</dbReference>
<dbReference type="EMBL" id="FXXP01000002">
    <property type="protein sequence ID" value="SMX28485.1"/>
    <property type="molecule type" value="Genomic_DNA"/>
</dbReference>
<sequence>MKQVVAISAMLMLAPAIGSASVFQDMLARLPDTNQELRLHIAKTPEILGVIKWDTAGEVIFPPANTLAFHSDSLVLDNRDELRALQQQAGSGKTVTSALSPDRLFHCRSTPAICLVLDAELLGTQPEPDNTGFAYFQRALTWFYLTITLAIVGIAAFFLLLRRRPTTPSDPESFAIGAVQINPRRSTCVIDGQEQPLGARDIAILRHLHTHQGEVVSKDSLYDAAWGRDYMPNSRALDQHMLALRRKLGDTELIETVYGQGYRVPG</sequence>